<evidence type="ECO:0000256" key="5">
    <source>
        <dbReference type="ARBA" id="ARBA00022692"/>
    </source>
</evidence>
<evidence type="ECO:0000256" key="3">
    <source>
        <dbReference type="ARBA" id="ARBA00007725"/>
    </source>
</evidence>
<evidence type="ECO:0000313" key="10">
    <source>
        <dbReference type="EMBL" id="KFZ28916.1"/>
    </source>
</evidence>
<comment type="function">
    <text evidence="1">Part of the ABC transporter complex LptBFG involved in the translocation of lipopolysaccharide (LPS) from the inner membrane to the outer membrane.</text>
</comment>
<dbReference type="GO" id="GO:0055085">
    <property type="term" value="P:transmembrane transport"/>
    <property type="evidence" value="ECO:0007669"/>
    <property type="project" value="InterPro"/>
</dbReference>
<evidence type="ECO:0000256" key="4">
    <source>
        <dbReference type="ARBA" id="ARBA00022475"/>
    </source>
</evidence>
<keyword evidence="4" id="KW-1003">Cell membrane</keyword>
<evidence type="ECO:0000256" key="8">
    <source>
        <dbReference type="ARBA" id="ARBA00026081"/>
    </source>
</evidence>
<evidence type="ECO:0000256" key="1">
    <source>
        <dbReference type="ARBA" id="ARBA00002265"/>
    </source>
</evidence>
<feature type="transmembrane region" description="Helical" evidence="9">
    <location>
        <begin position="335"/>
        <end position="353"/>
    </location>
</feature>
<dbReference type="eggNOG" id="COG0795">
    <property type="taxonomic scope" value="Bacteria"/>
</dbReference>
<reference evidence="10 11" key="1">
    <citation type="submission" date="2014-06" db="EMBL/GenBank/DDBJ databases">
        <title>Draft genome sequence of Idiomarina sp. MCCC 1A10513.</title>
        <authorList>
            <person name="Du J."/>
            <person name="Lai Q."/>
            <person name="Shao Z."/>
        </authorList>
    </citation>
    <scope>NUCLEOTIDE SEQUENCE [LARGE SCALE GENOMIC DNA]</scope>
    <source>
        <strain evidence="10 11">MCCC 1A10513</strain>
    </source>
</reference>
<feature type="transmembrane region" description="Helical" evidence="9">
    <location>
        <begin position="302"/>
        <end position="323"/>
    </location>
</feature>
<evidence type="ECO:0000313" key="11">
    <source>
        <dbReference type="Proteomes" id="UP000053718"/>
    </source>
</evidence>
<dbReference type="EMBL" id="JPIN01000006">
    <property type="protein sequence ID" value="KFZ28916.1"/>
    <property type="molecule type" value="Genomic_DNA"/>
</dbReference>
<evidence type="ECO:0000256" key="6">
    <source>
        <dbReference type="ARBA" id="ARBA00022989"/>
    </source>
</evidence>
<evidence type="ECO:0000256" key="7">
    <source>
        <dbReference type="ARBA" id="ARBA00023136"/>
    </source>
</evidence>
<dbReference type="InterPro" id="IPR030923">
    <property type="entry name" value="LptG"/>
</dbReference>
<dbReference type="Pfam" id="PF03739">
    <property type="entry name" value="LptF_LptG"/>
    <property type="match status" value="1"/>
</dbReference>
<dbReference type="RefSeq" id="WP_034732183.1">
    <property type="nucleotide sequence ID" value="NZ_JPIN01000006.1"/>
</dbReference>
<dbReference type="OrthoDB" id="9776227at2"/>
<dbReference type="GO" id="GO:0043190">
    <property type="term" value="C:ATP-binding cassette (ABC) transporter complex"/>
    <property type="evidence" value="ECO:0007669"/>
    <property type="project" value="InterPro"/>
</dbReference>
<dbReference type="GO" id="GO:0015920">
    <property type="term" value="P:lipopolysaccharide transport"/>
    <property type="evidence" value="ECO:0007669"/>
    <property type="project" value="TreeGrafter"/>
</dbReference>
<comment type="subcellular location">
    <subcellularLocation>
        <location evidence="2">Cell membrane</location>
        <topology evidence="2">Multi-pass membrane protein</topology>
    </subcellularLocation>
</comment>
<dbReference type="AlphaFoldDB" id="A0A094J8K8"/>
<keyword evidence="11" id="KW-1185">Reference proteome</keyword>
<feature type="transmembrane region" description="Helical" evidence="9">
    <location>
        <begin position="106"/>
        <end position="125"/>
    </location>
</feature>
<evidence type="ECO:0000256" key="2">
    <source>
        <dbReference type="ARBA" id="ARBA00004651"/>
    </source>
</evidence>
<organism evidence="10 11">
    <name type="scientific">Pseudidiomarina atlantica</name>
    <dbReference type="NCBI Taxonomy" id="1517416"/>
    <lineage>
        <taxon>Bacteria</taxon>
        <taxon>Pseudomonadati</taxon>
        <taxon>Pseudomonadota</taxon>
        <taxon>Gammaproteobacteria</taxon>
        <taxon>Alteromonadales</taxon>
        <taxon>Idiomarinaceae</taxon>
        <taxon>Pseudidiomarina</taxon>
    </lineage>
</organism>
<feature type="transmembrane region" description="Helical" evidence="9">
    <location>
        <begin position="66"/>
        <end position="85"/>
    </location>
</feature>
<dbReference type="PANTHER" id="PTHR33529:SF2">
    <property type="entry name" value="LIPOPOLYSACCHARIDE EXPORT SYSTEM PERMEASE PROTEIN LPTG"/>
    <property type="match status" value="1"/>
</dbReference>
<keyword evidence="7 9" id="KW-0472">Membrane</keyword>
<dbReference type="NCBIfam" id="TIGR04408">
    <property type="entry name" value="LptG_lptG"/>
    <property type="match status" value="1"/>
</dbReference>
<protein>
    <submittedName>
        <fullName evidence="10">Lipopolysaccharide ABC transporter permease</fullName>
    </submittedName>
</protein>
<proteinExistence type="inferred from homology"/>
<keyword evidence="6 9" id="KW-1133">Transmembrane helix</keyword>
<sequence length="358" mass="38865">MLKFTILDRYIMRSVLVTSLLSLAVLAGLSSLIRFVEQLKSVGRGTYSVAEAGLFVLYSLPRDIEVFFPMAALLGGLIGMGMLASNSELVVMLAAGRSRLNIVSSVMKAAVVMMLAVMAMGEWVAPQMEAQGRELRASAISGGSLISAQQGVWAKDGANFVNIAEVEDTGRLRDLTVYEFGAQRQLTSVLFGATAVFQNGQWVLSGVTKTQFSLEKIDQENLPRYVWESSLTPDKLGVVTVKPEALSISGLLDYLDYLYANQQASERYELALWRKLLAPLTVAVMLLVALSFIFGPLRSTTIWARIILGVVTGFGFHVSNEIFGPLAQVYQLPPVAGAALPSLLFAGAALWLMQRRGS</sequence>
<keyword evidence="5 9" id="KW-0812">Transmembrane</keyword>
<dbReference type="PANTHER" id="PTHR33529">
    <property type="entry name" value="SLR0882 PROTEIN-RELATED"/>
    <property type="match status" value="1"/>
</dbReference>
<dbReference type="InterPro" id="IPR005495">
    <property type="entry name" value="LptG/LptF_permease"/>
</dbReference>
<comment type="similarity">
    <text evidence="3">Belongs to the LptF/LptG family.</text>
</comment>
<gene>
    <name evidence="10" type="ORF">IDAT_06890</name>
</gene>
<comment type="subunit">
    <text evidence="8">Component of the lipopolysaccharide transport and assembly complex. The LptBFG transporter is composed of two ATP-binding proteins (LptB) and two transmembrane proteins (LptF and LptG).</text>
</comment>
<dbReference type="STRING" id="1517416.IDAT_06890"/>
<name>A0A094J8K8_9GAMM</name>
<feature type="transmembrane region" description="Helical" evidence="9">
    <location>
        <begin position="276"/>
        <end position="295"/>
    </location>
</feature>
<accession>A0A094J8K8</accession>
<dbReference type="Proteomes" id="UP000053718">
    <property type="component" value="Unassembled WGS sequence"/>
</dbReference>
<comment type="caution">
    <text evidence="10">The sequence shown here is derived from an EMBL/GenBank/DDBJ whole genome shotgun (WGS) entry which is preliminary data.</text>
</comment>
<evidence type="ECO:0000256" key="9">
    <source>
        <dbReference type="SAM" id="Phobius"/>
    </source>
</evidence>